<proteinExistence type="predicted"/>
<dbReference type="OMA" id="ACLDITY"/>
<protein>
    <submittedName>
        <fullName evidence="2">tRNA (Guanine-N(7)-)-methyltransferase</fullName>
    </submittedName>
</protein>
<sequence>MRCVPRPFWFAFRSSLVAVRYHRKKHSPSPLSLSLSLSLLQIHSMASLSNPLVSVRNPQTQILPGSSLMQVDQCLSSRNIFISTTNQGKAKALKYGRPFAVQASGERSNGASFFLGGFVLGGLVVGALGCIYAPQLSEALVGENRKVLMRKLPKFIYDEEKALEKTRKILTEKIAQLNSAIDDISAQLRSRDAPNVAAGKSDELEASV</sequence>
<reference evidence="2 3" key="1">
    <citation type="submission" date="2017-07" db="EMBL/GenBank/DDBJ databases">
        <title>An improved, manually edited Actinidia chinensis var. chinensis (kiwifruit) genome highlights the challenges associated with draft genomes and gene prediction in plants.</title>
        <authorList>
            <person name="Pilkington S."/>
            <person name="Crowhurst R."/>
            <person name="Hilario E."/>
            <person name="Nardozza S."/>
            <person name="Fraser L."/>
            <person name="Peng Y."/>
            <person name="Gunaseelan K."/>
            <person name="Simpson R."/>
            <person name="Tahir J."/>
            <person name="Deroles S."/>
            <person name="Templeton K."/>
            <person name="Luo Z."/>
            <person name="Davy M."/>
            <person name="Cheng C."/>
            <person name="Mcneilage M."/>
            <person name="Scaglione D."/>
            <person name="Liu Y."/>
            <person name="Zhang Q."/>
            <person name="Datson P."/>
            <person name="De Silva N."/>
            <person name="Gardiner S."/>
            <person name="Bassett H."/>
            <person name="Chagne D."/>
            <person name="Mccallum J."/>
            <person name="Dzierzon H."/>
            <person name="Deng C."/>
            <person name="Wang Y.-Y."/>
            <person name="Barron N."/>
            <person name="Manako K."/>
            <person name="Bowen J."/>
            <person name="Foster T."/>
            <person name="Erridge Z."/>
            <person name="Tiffin H."/>
            <person name="Waite C."/>
            <person name="Davies K."/>
            <person name="Grierson E."/>
            <person name="Laing W."/>
            <person name="Kirk R."/>
            <person name="Chen X."/>
            <person name="Wood M."/>
            <person name="Montefiori M."/>
            <person name="Brummell D."/>
            <person name="Schwinn K."/>
            <person name="Catanach A."/>
            <person name="Fullerton C."/>
            <person name="Li D."/>
            <person name="Meiyalaghan S."/>
            <person name="Nieuwenhuizen N."/>
            <person name="Read N."/>
            <person name="Prakash R."/>
            <person name="Hunter D."/>
            <person name="Zhang H."/>
            <person name="Mckenzie M."/>
            <person name="Knabel M."/>
            <person name="Harris A."/>
            <person name="Allan A."/>
            <person name="Chen A."/>
            <person name="Janssen B."/>
            <person name="Plunkett B."/>
            <person name="Dwamena C."/>
            <person name="Voogd C."/>
            <person name="Leif D."/>
            <person name="Lafferty D."/>
            <person name="Souleyre E."/>
            <person name="Varkonyi-Gasic E."/>
            <person name="Gambi F."/>
            <person name="Hanley J."/>
            <person name="Yao J.-L."/>
            <person name="Cheung J."/>
            <person name="David K."/>
            <person name="Warren B."/>
            <person name="Marsh K."/>
            <person name="Snowden K."/>
            <person name="Lin-Wang K."/>
            <person name="Brian L."/>
            <person name="Martinez-Sanchez M."/>
            <person name="Wang M."/>
            <person name="Ileperuma N."/>
            <person name="Macnee N."/>
            <person name="Campin R."/>
            <person name="Mcatee P."/>
            <person name="Drummond R."/>
            <person name="Espley R."/>
            <person name="Ireland H."/>
            <person name="Wu R."/>
            <person name="Atkinson R."/>
            <person name="Karunairetnam S."/>
            <person name="Bulley S."/>
            <person name="Chunkath S."/>
            <person name="Hanley Z."/>
            <person name="Storey R."/>
            <person name="Thrimawithana A."/>
            <person name="Thomson S."/>
            <person name="David C."/>
            <person name="Testolin R."/>
        </authorList>
    </citation>
    <scope>NUCLEOTIDE SEQUENCE [LARGE SCALE GENOMIC DNA]</scope>
    <source>
        <strain evidence="3">cv. Red5</strain>
        <tissue evidence="2">Young leaf</tissue>
    </source>
</reference>
<dbReference type="STRING" id="1590841.A0A2R6R5Y1"/>
<dbReference type="GO" id="GO:0009535">
    <property type="term" value="C:chloroplast thylakoid membrane"/>
    <property type="evidence" value="ECO:0007669"/>
    <property type="project" value="TreeGrafter"/>
</dbReference>
<gene>
    <name evidence="2" type="ORF">CEY00_Acc10465</name>
</gene>
<keyword evidence="1" id="KW-0175">Coiled coil</keyword>
<name>A0A2R6R5Y1_ACTCC</name>
<dbReference type="InterPro" id="IPR040377">
    <property type="entry name" value="Ssl2009-like"/>
</dbReference>
<organism evidence="2 3">
    <name type="scientific">Actinidia chinensis var. chinensis</name>
    <name type="common">Chinese soft-hair kiwi</name>
    <dbReference type="NCBI Taxonomy" id="1590841"/>
    <lineage>
        <taxon>Eukaryota</taxon>
        <taxon>Viridiplantae</taxon>
        <taxon>Streptophyta</taxon>
        <taxon>Embryophyta</taxon>
        <taxon>Tracheophyta</taxon>
        <taxon>Spermatophyta</taxon>
        <taxon>Magnoliopsida</taxon>
        <taxon>eudicotyledons</taxon>
        <taxon>Gunneridae</taxon>
        <taxon>Pentapetalae</taxon>
        <taxon>asterids</taxon>
        <taxon>Ericales</taxon>
        <taxon>Actinidiaceae</taxon>
        <taxon>Actinidia</taxon>
    </lineage>
</organism>
<dbReference type="Gramene" id="PSS21421">
    <property type="protein sequence ID" value="PSS21421"/>
    <property type="gene ID" value="CEY00_Acc10465"/>
</dbReference>
<accession>A0A2R6R5Y1</accession>
<keyword evidence="2" id="KW-0489">Methyltransferase</keyword>
<dbReference type="GO" id="GO:0032259">
    <property type="term" value="P:methylation"/>
    <property type="evidence" value="ECO:0007669"/>
    <property type="project" value="UniProtKB-KW"/>
</dbReference>
<dbReference type="InParanoid" id="A0A2R6R5Y1"/>
<dbReference type="EMBL" id="NKQK01000009">
    <property type="protein sequence ID" value="PSS21421.1"/>
    <property type="molecule type" value="Genomic_DNA"/>
</dbReference>
<evidence type="ECO:0000313" key="2">
    <source>
        <dbReference type="EMBL" id="PSS21421.1"/>
    </source>
</evidence>
<dbReference type="PANTHER" id="PTHR34048:SF5">
    <property type="entry name" value="INNER MEMBRANE LOCALIZED PROTEIN"/>
    <property type="match status" value="1"/>
</dbReference>
<feature type="coiled-coil region" evidence="1">
    <location>
        <begin position="160"/>
        <end position="187"/>
    </location>
</feature>
<dbReference type="Proteomes" id="UP000241394">
    <property type="component" value="Chromosome LG9"/>
</dbReference>
<dbReference type="GO" id="GO:0009706">
    <property type="term" value="C:chloroplast inner membrane"/>
    <property type="evidence" value="ECO:0007669"/>
    <property type="project" value="TreeGrafter"/>
</dbReference>
<evidence type="ECO:0000313" key="3">
    <source>
        <dbReference type="Proteomes" id="UP000241394"/>
    </source>
</evidence>
<keyword evidence="3" id="KW-1185">Reference proteome</keyword>
<dbReference type="GO" id="GO:0008168">
    <property type="term" value="F:methyltransferase activity"/>
    <property type="evidence" value="ECO:0007669"/>
    <property type="project" value="UniProtKB-KW"/>
</dbReference>
<keyword evidence="2" id="KW-0808">Transferase</keyword>
<dbReference type="PANTHER" id="PTHR34048">
    <property type="entry name" value="LOW-DENSITY RECEPTOR-LIKE PROTEIN"/>
    <property type="match status" value="1"/>
</dbReference>
<comment type="caution">
    <text evidence="2">The sequence shown here is derived from an EMBL/GenBank/DDBJ whole genome shotgun (WGS) entry which is preliminary data.</text>
</comment>
<dbReference type="AlphaFoldDB" id="A0A2R6R5Y1"/>
<dbReference type="OrthoDB" id="1700403at2759"/>
<evidence type="ECO:0000256" key="1">
    <source>
        <dbReference type="SAM" id="Coils"/>
    </source>
</evidence>
<reference evidence="3" key="2">
    <citation type="journal article" date="2018" name="BMC Genomics">
        <title>A manually annotated Actinidia chinensis var. chinensis (kiwifruit) genome highlights the challenges associated with draft genomes and gene prediction in plants.</title>
        <authorList>
            <person name="Pilkington S.M."/>
            <person name="Crowhurst R."/>
            <person name="Hilario E."/>
            <person name="Nardozza S."/>
            <person name="Fraser L."/>
            <person name="Peng Y."/>
            <person name="Gunaseelan K."/>
            <person name="Simpson R."/>
            <person name="Tahir J."/>
            <person name="Deroles S.C."/>
            <person name="Templeton K."/>
            <person name="Luo Z."/>
            <person name="Davy M."/>
            <person name="Cheng C."/>
            <person name="McNeilage M."/>
            <person name="Scaglione D."/>
            <person name="Liu Y."/>
            <person name="Zhang Q."/>
            <person name="Datson P."/>
            <person name="De Silva N."/>
            <person name="Gardiner S.E."/>
            <person name="Bassett H."/>
            <person name="Chagne D."/>
            <person name="McCallum J."/>
            <person name="Dzierzon H."/>
            <person name="Deng C."/>
            <person name="Wang Y.Y."/>
            <person name="Barron L."/>
            <person name="Manako K."/>
            <person name="Bowen J."/>
            <person name="Foster T.M."/>
            <person name="Erridge Z.A."/>
            <person name="Tiffin H."/>
            <person name="Waite C.N."/>
            <person name="Davies K.M."/>
            <person name="Grierson E.P."/>
            <person name="Laing W.A."/>
            <person name="Kirk R."/>
            <person name="Chen X."/>
            <person name="Wood M."/>
            <person name="Montefiori M."/>
            <person name="Brummell D.A."/>
            <person name="Schwinn K.E."/>
            <person name="Catanach A."/>
            <person name="Fullerton C."/>
            <person name="Li D."/>
            <person name="Meiyalaghan S."/>
            <person name="Nieuwenhuizen N."/>
            <person name="Read N."/>
            <person name="Prakash R."/>
            <person name="Hunter D."/>
            <person name="Zhang H."/>
            <person name="McKenzie M."/>
            <person name="Knabel M."/>
            <person name="Harris A."/>
            <person name="Allan A.C."/>
            <person name="Gleave A."/>
            <person name="Chen A."/>
            <person name="Janssen B.J."/>
            <person name="Plunkett B."/>
            <person name="Ampomah-Dwamena C."/>
            <person name="Voogd C."/>
            <person name="Leif D."/>
            <person name="Lafferty D."/>
            <person name="Souleyre E.J.F."/>
            <person name="Varkonyi-Gasic E."/>
            <person name="Gambi F."/>
            <person name="Hanley J."/>
            <person name="Yao J.L."/>
            <person name="Cheung J."/>
            <person name="David K.M."/>
            <person name="Warren B."/>
            <person name="Marsh K."/>
            <person name="Snowden K.C."/>
            <person name="Lin-Wang K."/>
            <person name="Brian L."/>
            <person name="Martinez-Sanchez M."/>
            <person name="Wang M."/>
            <person name="Ileperuma N."/>
            <person name="Macnee N."/>
            <person name="Campin R."/>
            <person name="McAtee P."/>
            <person name="Drummond R.S.M."/>
            <person name="Espley R.V."/>
            <person name="Ireland H.S."/>
            <person name="Wu R."/>
            <person name="Atkinson R.G."/>
            <person name="Karunairetnam S."/>
            <person name="Bulley S."/>
            <person name="Chunkath S."/>
            <person name="Hanley Z."/>
            <person name="Storey R."/>
            <person name="Thrimawithana A.H."/>
            <person name="Thomson S."/>
            <person name="David C."/>
            <person name="Testolin R."/>
            <person name="Huang H."/>
            <person name="Hellens R.P."/>
            <person name="Schaffer R.J."/>
        </authorList>
    </citation>
    <scope>NUCLEOTIDE SEQUENCE [LARGE SCALE GENOMIC DNA]</scope>
    <source>
        <strain evidence="3">cv. Red5</strain>
    </source>
</reference>